<dbReference type="InterPro" id="IPR020846">
    <property type="entry name" value="MFS_dom"/>
</dbReference>
<dbReference type="FunFam" id="1.20.1250.20:FF:000011">
    <property type="entry name" value="MFS multidrug transporter, putative"/>
    <property type="match status" value="1"/>
</dbReference>
<evidence type="ECO:0000313" key="8">
    <source>
        <dbReference type="EMBL" id="OCL05100.1"/>
    </source>
</evidence>
<evidence type="ECO:0000256" key="2">
    <source>
        <dbReference type="ARBA" id="ARBA00022692"/>
    </source>
</evidence>
<feature type="transmembrane region" description="Helical" evidence="6">
    <location>
        <begin position="417"/>
        <end position="437"/>
    </location>
</feature>
<feature type="compositionally biased region" description="Basic and acidic residues" evidence="5">
    <location>
        <begin position="54"/>
        <end position="65"/>
    </location>
</feature>
<keyword evidence="9" id="KW-1185">Reference proteome</keyword>
<dbReference type="GO" id="GO:0005886">
    <property type="term" value="C:plasma membrane"/>
    <property type="evidence" value="ECO:0007669"/>
    <property type="project" value="TreeGrafter"/>
</dbReference>
<evidence type="ECO:0000256" key="4">
    <source>
        <dbReference type="ARBA" id="ARBA00023136"/>
    </source>
</evidence>
<dbReference type="AlphaFoldDB" id="A0A8E2EUY0"/>
<dbReference type="CDD" id="cd17323">
    <property type="entry name" value="MFS_Tpo1_MDR_like"/>
    <property type="match status" value="1"/>
</dbReference>
<proteinExistence type="predicted"/>
<evidence type="ECO:0000313" key="9">
    <source>
        <dbReference type="Proteomes" id="UP000250140"/>
    </source>
</evidence>
<feature type="transmembrane region" description="Helical" evidence="6">
    <location>
        <begin position="142"/>
        <end position="166"/>
    </location>
</feature>
<dbReference type="PANTHER" id="PTHR23502">
    <property type="entry name" value="MAJOR FACILITATOR SUPERFAMILY"/>
    <property type="match status" value="1"/>
</dbReference>
<feature type="transmembrane region" description="Helical" evidence="6">
    <location>
        <begin position="305"/>
        <end position="330"/>
    </location>
</feature>
<dbReference type="GO" id="GO:0015244">
    <property type="term" value="F:fluconazole transmembrane transporter activity"/>
    <property type="evidence" value="ECO:0007669"/>
    <property type="project" value="TreeGrafter"/>
</dbReference>
<feature type="transmembrane region" description="Helical" evidence="6">
    <location>
        <begin position="211"/>
        <end position="231"/>
    </location>
</feature>
<name>A0A8E2EUY0_9PEZI</name>
<accession>A0A8E2EUY0</accession>
<dbReference type="EMBL" id="KV750378">
    <property type="protein sequence ID" value="OCL05100.1"/>
    <property type="molecule type" value="Genomic_DNA"/>
</dbReference>
<protein>
    <submittedName>
        <fullName evidence="8">Benomyl/methotrexate resistance protein</fullName>
    </submittedName>
</protein>
<dbReference type="Proteomes" id="UP000250140">
    <property type="component" value="Unassembled WGS sequence"/>
</dbReference>
<feature type="transmembrane region" description="Helical" evidence="6">
    <location>
        <begin position="271"/>
        <end position="293"/>
    </location>
</feature>
<dbReference type="InterPro" id="IPR011701">
    <property type="entry name" value="MFS"/>
</dbReference>
<keyword evidence="2 6" id="KW-0812">Transmembrane</keyword>
<feature type="domain" description="Major facilitator superfamily (MFS) profile" evidence="7">
    <location>
        <begin position="144"/>
        <end position="576"/>
    </location>
</feature>
<feature type="transmembrane region" description="Helical" evidence="6">
    <location>
        <begin position="457"/>
        <end position="476"/>
    </location>
</feature>
<evidence type="ECO:0000256" key="6">
    <source>
        <dbReference type="SAM" id="Phobius"/>
    </source>
</evidence>
<feature type="transmembrane region" description="Helical" evidence="6">
    <location>
        <begin position="178"/>
        <end position="199"/>
    </location>
</feature>
<feature type="transmembrane region" description="Helical" evidence="6">
    <location>
        <begin position="482"/>
        <end position="506"/>
    </location>
</feature>
<reference evidence="8 9" key="1">
    <citation type="journal article" date="2016" name="Nat. Commun.">
        <title>Ectomycorrhizal ecology is imprinted in the genome of the dominant symbiotic fungus Cenococcum geophilum.</title>
        <authorList>
            <consortium name="DOE Joint Genome Institute"/>
            <person name="Peter M."/>
            <person name="Kohler A."/>
            <person name="Ohm R.A."/>
            <person name="Kuo A."/>
            <person name="Krutzmann J."/>
            <person name="Morin E."/>
            <person name="Arend M."/>
            <person name="Barry K.W."/>
            <person name="Binder M."/>
            <person name="Choi C."/>
            <person name="Clum A."/>
            <person name="Copeland A."/>
            <person name="Grisel N."/>
            <person name="Haridas S."/>
            <person name="Kipfer T."/>
            <person name="LaButti K."/>
            <person name="Lindquist E."/>
            <person name="Lipzen A."/>
            <person name="Maire R."/>
            <person name="Meier B."/>
            <person name="Mihaltcheva S."/>
            <person name="Molinier V."/>
            <person name="Murat C."/>
            <person name="Poggeler S."/>
            <person name="Quandt C.A."/>
            <person name="Sperisen C."/>
            <person name="Tritt A."/>
            <person name="Tisserant E."/>
            <person name="Crous P.W."/>
            <person name="Henrissat B."/>
            <person name="Nehls U."/>
            <person name="Egli S."/>
            <person name="Spatafora J.W."/>
            <person name="Grigoriev I.V."/>
            <person name="Martin F.M."/>
        </authorList>
    </citation>
    <scope>NUCLEOTIDE SEQUENCE [LARGE SCALE GENOMIC DNA]</scope>
    <source>
        <strain evidence="8 9">CBS 207.34</strain>
    </source>
</reference>
<keyword evidence="3 6" id="KW-1133">Transmembrane helix</keyword>
<dbReference type="InterPro" id="IPR036259">
    <property type="entry name" value="MFS_trans_sf"/>
</dbReference>
<dbReference type="Gene3D" id="1.20.1250.20">
    <property type="entry name" value="MFS general substrate transporter like domains"/>
    <property type="match status" value="1"/>
</dbReference>
<evidence type="ECO:0000256" key="3">
    <source>
        <dbReference type="ARBA" id="ARBA00022989"/>
    </source>
</evidence>
<comment type="subcellular location">
    <subcellularLocation>
        <location evidence="1">Membrane</location>
        <topology evidence="1">Multi-pass membrane protein</topology>
    </subcellularLocation>
</comment>
<sequence>MSDLIRDSAFGRLVRLVSSKKYFTYAEERDPSLWKKYVHEEKSGNAAHHGHVGAHGDDSDTEDRPTSGIGGVRTREGLTEPPRSHSSSLASSQTQVPNDGHTYNIASGVRVDPERGKDIHVIDWHGPDDPDNPKNWSRNKKFFVTFEICFLTFSIYIGSAIFTAGITDVVRVFGVSEVAATLGLTLFVAGYGLGPLLWAPMSEIPPIGRNPVYIGTLVVFVLFQIPTALASNFGMLLAFRFLTGLFGSPVLATGGASIGDMYRPQKQAYGLAIWGIAAVCGPVLGPLVGGFAAQAKGWSWTIWELMWLSGFCLVFIFFLLPETSSSNILYRRTRRLRKLTGDKKLKCEPEIMAENMTKKDLVFMALVRPITLNFTEPMVFFLNLYIALIYGLLYIWFESFPIVFVGIYGFNLGQEGLAFLGIMVGALVTIPPFFAYLHFVQEKQFNENGELKPEKRLPPAMVGGFFIPICLFWFGWSARPSIHWVVPIIGSSFFSVAALLLFNSVLSYLSDAYPDCAASVFAGNDFMRSSFGAGFPIFASAMYKNLGVNWASSTLAFLGIAFIPIPYVLYIYGERLRKMSKHARKDF</sequence>
<organism evidence="8 9">
    <name type="scientific">Glonium stellatum</name>
    <dbReference type="NCBI Taxonomy" id="574774"/>
    <lineage>
        <taxon>Eukaryota</taxon>
        <taxon>Fungi</taxon>
        <taxon>Dikarya</taxon>
        <taxon>Ascomycota</taxon>
        <taxon>Pezizomycotina</taxon>
        <taxon>Dothideomycetes</taxon>
        <taxon>Pleosporomycetidae</taxon>
        <taxon>Gloniales</taxon>
        <taxon>Gloniaceae</taxon>
        <taxon>Glonium</taxon>
    </lineage>
</organism>
<gene>
    <name evidence="8" type="ORF">AOQ84DRAFT_399739</name>
</gene>
<dbReference type="Pfam" id="PF07690">
    <property type="entry name" value="MFS_1"/>
    <property type="match status" value="1"/>
</dbReference>
<keyword evidence="4 6" id="KW-0472">Membrane</keyword>
<evidence type="ECO:0000256" key="5">
    <source>
        <dbReference type="SAM" id="MobiDB-lite"/>
    </source>
</evidence>
<evidence type="ECO:0000256" key="1">
    <source>
        <dbReference type="ARBA" id="ARBA00004141"/>
    </source>
</evidence>
<evidence type="ECO:0000259" key="7">
    <source>
        <dbReference type="PROSITE" id="PS50850"/>
    </source>
</evidence>
<feature type="region of interest" description="Disordered" evidence="5">
    <location>
        <begin position="45"/>
        <end position="108"/>
    </location>
</feature>
<feature type="transmembrane region" description="Helical" evidence="6">
    <location>
        <begin position="555"/>
        <end position="572"/>
    </location>
</feature>
<dbReference type="OrthoDB" id="3357846at2759"/>
<dbReference type="PANTHER" id="PTHR23502:SF23">
    <property type="entry name" value="FLUCONAZOLE RESISTANCE PROTEIN 1"/>
    <property type="match status" value="1"/>
</dbReference>
<dbReference type="GO" id="GO:1990961">
    <property type="term" value="P:xenobiotic detoxification by transmembrane export across the plasma membrane"/>
    <property type="evidence" value="ECO:0007669"/>
    <property type="project" value="TreeGrafter"/>
</dbReference>
<feature type="transmembrane region" description="Helical" evidence="6">
    <location>
        <begin position="237"/>
        <end position="259"/>
    </location>
</feature>
<dbReference type="PROSITE" id="PS50850">
    <property type="entry name" value="MFS"/>
    <property type="match status" value="1"/>
</dbReference>
<dbReference type="SUPFAM" id="SSF103473">
    <property type="entry name" value="MFS general substrate transporter"/>
    <property type="match status" value="1"/>
</dbReference>